<dbReference type="Gene3D" id="3.30.497.10">
    <property type="entry name" value="Antithrombin, subunit I, domain 2"/>
    <property type="match status" value="1"/>
</dbReference>
<dbReference type="GO" id="GO:0042981">
    <property type="term" value="P:regulation of apoptotic process"/>
    <property type="evidence" value="ECO:0007669"/>
    <property type="project" value="TreeGrafter"/>
</dbReference>
<reference evidence="18" key="1">
    <citation type="journal article" date="2009" name="Gen. Comp. Endocrinol.">
        <title>Identification of angiotensinogen genes with unique and variable angiotensin sequences in chondrichthyans.</title>
        <authorList>
            <person name="Watanabe T."/>
            <person name="Inoue K."/>
            <person name="Takei Y."/>
        </authorList>
    </citation>
    <scope>NUCLEOTIDE SEQUENCE</scope>
</reference>
<evidence type="ECO:0000256" key="15">
    <source>
        <dbReference type="RuleBase" id="RU000411"/>
    </source>
</evidence>
<evidence type="ECO:0000256" key="14">
    <source>
        <dbReference type="ARBA" id="ARBA00046068"/>
    </source>
</evidence>
<evidence type="ECO:0000256" key="2">
    <source>
        <dbReference type="ARBA" id="ARBA00004613"/>
    </source>
</evidence>
<dbReference type="GO" id="GO:0042310">
    <property type="term" value="P:vasoconstriction"/>
    <property type="evidence" value="ECO:0007669"/>
    <property type="project" value="UniProtKB-KW"/>
</dbReference>
<dbReference type="MEROPS" id="I04.953"/>
<comment type="function">
    <text evidence="14">Acts directly on vascular smooth muscle as a potent vasoconstrictor, affects cardiac contractility and heart rate through its action on the sympathetic nervous system, and alters renal sodium and water absorption through its ability to stimulate the zona glomerulosa cells of the adrenal cortex to synthesize and secrete aldosterone. Acts by binding to angiotensin receptors AGTR1 and AGTR2. Also binds the DEAR/FBXW7-AS1 receptor.</text>
</comment>
<dbReference type="InterPro" id="IPR023796">
    <property type="entry name" value="Serpin_dom"/>
</dbReference>
<evidence type="ECO:0000259" key="17">
    <source>
        <dbReference type="SMART" id="SM00093"/>
    </source>
</evidence>
<name>B7X9Y7_HEMAK</name>
<dbReference type="InterPro" id="IPR036186">
    <property type="entry name" value="Serpin_sf"/>
</dbReference>
<evidence type="ECO:0000256" key="12">
    <source>
        <dbReference type="ARBA" id="ARBA00029391"/>
    </source>
</evidence>
<dbReference type="GO" id="GO:0003081">
    <property type="term" value="P:regulation of systemic arterial blood pressure by renin-angiotensin"/>
    <property type="evidence" value="ECO:0007669"/>
    <property type="project" value="InterPro"/>
</dbReference>
<accession>B7X9Y7</accession>
<dbReference type="SMART" id="SM00093">
    <property type="entry name" value="SERPIN"/>
    <property type="match status" value="1"/>
</dbReference>
<dbReference type="PANTHER" id="PTHR11461:SF13">
    <property type="entry name" value="ANGIOTENSINOGEN"/>
    <property type="match status" value="1"/>
</dbReference>
<protein>
    <recommendedName>
        <fullName evidence="4">Angiotensinogen</fullName>
    </recommendedName>
    <alternativeName>
        <fullName evidence="13">Serpin A8</fullName>
    </alternativeName>
</protein>
<dbReference type="EMBL" id="AB433534">
    <property type="protein sequence ID" value="BAH10144.1"/>
    <property type="molecule type" value="mRNA"/>
</dbReference>
<evidence type="ECO:0000256" key="11">
    <source>
        <dbReference type="ARBA" id="ARBA00029380"/>
    </source>
</evidence>
<keyword evidence="6 16" id="KW-0732">Signal</keyword>
<evidence type="ECO:0000256" key="5">
    <source>
        <dbReference type="ARBA" id="ARBA00022525"/>
    </source>
</evidence>
<feature type="signal peptide" evidence="16">
    <location>
        <begin position="1"/>
        <end position="21"/>
    </location>
</feature>
<evidence type="ECO:0000256" key="10">
    <source>
        <dbReference type="ARBA" id="ARBA00023322"/>
    </source>
</evidence>
<dbReference type="Gene3D" id="2.30.39.10">
    <property type="entry name" value="Alpha-1-antitrypsin, domain 1"/>
    <property type="match status" value="1"/>
</dbReference>
<dbReference type="GO" id="GO:0005615">
    <property type="term" value="C:extracellular space"/>
    <property type="evidence" value="ECO:0007669"/>
    <property type="project" value="InterPro"/>
</dbReference>
<feature type="chain" id="PRO_5002863748" description="Angiotensinogen" evidence="16">
    <location>
        <begin position="22"/>
        <end position="461"/>
    </location>
</feature>
<dbReference type="Pfam" id="PF00079">
    <property type="entry name" value="Serpin"/>
    <property type="match status" value="1"/>
</dbReference>
<comment type="function">
    <text evidence="1">Essential component of the renin-angiotensin system (RAS), a potent regulator of blood pressure, body fluid and electrolyte homeostasis.</text>
</comment>
<keyword evidence="8" id="KW-1015">Disulfide bond</keyword>
<feature type="domain" description="Serpin" evidence="17">
    <location>
        <begin position="95"/>
        <end position="452"/>
    </location>
</feature>
<sequence>MTTKWILALLWIGTLVEVGAGDRPYIHPFFLITCNQSESSMQVDGEEDFLPELIGDNEILVNGSLRMWWEEEEEQVKPSLQVRNYLYHLQASLGHSWLSHWTSQEGSGVTVLSPMYLQVVLAALSLGADGSTLDNLQMILGLSHSECGGGSSGDQHSLGMRQQLWLLLRDVLAQHHGSLSIGTWMIFQDRIWLRRTFTEHLRLFHPEVWLGATDFSQPPLAEESINNVIHRATGGRLNNLVTGLNPSTKLVVASFIHFKGKWKTRSQCHGTELHDFFNDSGNKAQVPMTTWCGWLQYKTTPEYTLVKLPLSETMYMILIQTDQPATVEKIAQMLAVYQTLKHFQTGFVRLVMPQFVWKSTYDVKEQFSQTPDTLGAEANFSRLSRAQNVVPEQVLHSVIFEVTEDEEEQITAEDLDVGNITTIEIRFNKPFFFRVYDGASNALLFLGRVKEFPLKSELKNF</sequence>
<dbReference type="InterPro" id="IPR000215">
    <property type="entry name" value="Serpin_fam"/>
</dbReference>
<dbReference type="GeneID" id="140733355"/>
<keyword evidence="7" id="KW-0838">Vasoactive</keyword>
<comment type="similarity">
    <text evidence="3 15">Belongs to the serpin family.</text>
</comment>
<evidence type="ECO:0000256" key="13">
    <source>
        <dbReference type="ARBA" id="ARBA00033182"/>
    </source>
</evidence>
<proteinExistence type="evidence at transcript level"/>
<dbReference type="SUPFAM" id="SSF56574">
    <property type="entry name" value="Serpins"/>
    <property type="match status" value="1"/>
</dbReference>
<comment type="subcellular location">
    <subcellularLocation>
        <location evidence="2">Secreted</location>
    </subcellularLocation>
</comment>
<evidence type="ECO:0000256" key="7">
    <source>
        <dbReference type="ARBA" id="ARBA00022858"/>
    </source>
</evidence>
<evidence type="ECO:0000256" key="6">
    <source>
        <dbReference type="ARBA" id="ARBA00022729"/>
    </source>
</evidence>
<dbReference type="InterPro" id="IPR000227">
    <property type="entry name" value="Angiotensinogen"/>
</dbReference>
<evidence type="ECO:0000256" key="1">
    <source>
        <dbReference type="ARBA" id="ARBA00002747"/>
    </source>
</evidence>
<dbReference type="AlphaFoldDB" id="B7X9Y7"/>
<dbReference type="PANTHER" id="PTHR11461">
    <property type="entry name" value="SERINE PROTEASE INHIBITOR, SERPIN"/>
    <property type="match status" value="1"/>
</dbReference>
<dbReference type="PROSITE" id="PS00284">
    <property type="entry name" value="SERPIN"/>
    <property type="match status" value="1"/>
</dbReference>
<evidence type="ECO:0000256" key="16">
    <source>
        <dbReference type="SAM" id="SignalP"/>
    </source>
</evidence>
<evidence type="ECO:0000256" key="8">
    <source>
        <dbReference type="ARBA" id="ARBA00023157"/>
    </source>
</evidence>
<keyword evidence="10" id="KW-0839">Vasoconstrictor</keyword>
<dbReference type="InterPro" id="IPR023795">
    <property type="entry name" value="Serpin_CS"/>
</dbReference>
<dbReference type="PRINTS" id="PR00654">
    <property type="entry name" value="ANGIOTENSNGN"/>
</dbReference>
<keyword evidence="9" id="KW-0325">Glycoprotein</keyword>
<dbReference type="RefSeq" id="XP_072912684.1">
    <property type="nucleotide sequence ID" value="XM_073056583.1"/>
</dbReference>
<dbReference type="InterPro" id="IPR042178">
    <property type="entry name" value="Serpin_sf_1"/>
</dbReference>
<comment type="function">
    <text evidence="12">Is a ligand for the G-protein coupled receptor MAS1. Has vasodilator and antidiuretic effects. Has an antithrombotic effect that involves MAS1-mediated release of nitric oxide from platelets.</text>
</comment>
<organism evidence="18">
    <name type="scientific">Hemitrygon akajei</name>
    <name type="common">Red stingray</name>
    <name type="synonym">Dasyatis akajei</name>
    <dbReference type="NCBI Taxonomy" id="2704970"/>
    <lineage>
        <taxon>Eukaryota</taxon>
        <taxon>Metazoa</taxon>
        <taxon>Chordata</taxon>
        <taxon>Craniata</taxon>
        <taxon>Vertebrata</taxon>
        <taxon>Chondrichthyes</taxon>
        <taxon>Elasmobranchii</taxon>
        <taxon>Batoidea</taxon>
        <taxon>Myliobatiformes</taxon>
        <taxon>Dasyatidae</taxon>
        <taxon>Hemitrygon</taxon>
    </lineage>
</organism>
<dbReference type="InterPro" id="IPR042185">
    <property type="entry name" value="Serpin_sf_2"/>
</dbReference>
<keyword evidence="5" id="KW-0964">Secreted</keyword>
<evidence type="ECO:0000256" key="9">
    <source>
        <dbReference type="ARBA" id="ARBA00023180"/>
    </source>
</evidence>
<evidence type="ECO:0000256" key="3">
    <source>
        <dbReference type="ARBA" id="ARBA00009500"/>
    </source>
</evidence>
<gene>
    <name evidence="18" type="primary">agt</name>
</gene>
<comment type="function">
    <text evidence="11">Stimulates aldosterone release.</text>
</comment>
<dbReference type="GO" id="GO:0004867">
    <property type="term" value="F:serine-type endopeptidase inhibitor activity"/>
    <property type="evidence" value="ECO:0007669"/>
    <property type="project" value="InterPro"/>
</dbReference>
<evidence type="ECO:0000313" key="18">
    <source>
        <dbReference type="EMBL" id="BAH10144.1"/>
    </source>
</evidence>
<evidence type="ECO:0000256" key="4">
    <source>
        <dbReference type="ARBA" id="ARBA00015105"/>
    </source>
</evidence>